<keyword evidence="2" id="KW-1185">Reference proteome</keyword>
<gene>
    <name evidence="1" type="ORF">CYLTODRAFT_416075</name>
</gene>
<feature type="non-terminal residue" evidence="1">
    <location>
        <position position="1"/>
    </location>
</feature>
<accession>A0A0D7AQN8</accession>
<dbReference type="Proteomes" id="UP000054007">
    <property type="component" value="Unassembled WGS sequence"/>
</dbReference>
<dbReference type="STRING" id="1314674.A0A0D7AQN8"/>
<evidence type="ECO:0000313" key="1">
    <source>
        <dbReference type="EMBL" id="KIY60542.1"/>
    </source>
</evidence>
<evidence type="ECO:0008006" key="3">
    <source>
        <dbReference type="Google" id="ProtNLM"/>
    </source>
</evidence>
<organism evidence="1 2">
    <name type="scientific">Cylindrobasidium torrendii FP15055 ss-10</name>
    <dbReference type="NCBI Taxonomy" id="1314674"/>
    <lineage>
        <taxon>Eukaryota</taxon>
        <taxon>Fungi</taxon>
        <taxon>Dikarya</taxon>
        <taxon>Basidiomycota</taxon>
        <taxon>Agaricomycotina</taxon>
        <taxon>Agaricomycetes</taxon>
        <taxon>Agaricomycetidae</taxon>
        <taxon>Agaricales</taxon>
        <taxon>Marasmiineae</taxon>
        <taxon>Physalacriaceae</taxon>
        <taxon>Cylindrobasidium</taxon>
    </lineage>
</organism>
<dbReference type="SUPFAM" id="SSF63829">
    <property type="entry name" value="Calcium-dependent phosphotriesterase"/>
    <property type="match status" value="1"/>
</dbReference>
<dbReference type="OrthoDB" id="2654453at2759"/>
<reference evidence="1 2" key="1">
    <citation type="journal article" date="2015" name="Fungal Genet. Biol.">
        <title>Evolution of novel wood decay mechanisms in Agaricales revealed by the genome sequences of Fistulina hepatica and Cylindrobasidium torrendii.</title>
        <authorList>
            <person name="Floudas D."/>
            <person name="Held B.W."/>
            <person name="Riley R."/>
            <person name="Nagy L.G."/>
            <person name="Koehler G."/>
            <person name="Ransdell A.S."/>
            <person name="Younus H."/>
            <person name="Chow J."/>
            <person name="Chiniquy J."/>
            <person name="Lipzen A."/>
            <person name="Tritt A."/>
            <person name="Sun H."/>
            <person name="Haridas S."/>
            <person name="LaButti K."/>
            <person name="Ohm R.A."/>
            <person name="Kues U."/>
            <person name="Blanchette R.A."/>
            <person name="Grigoriev I.V."/>
            <person name="Minto R.E."/>
            <person name="Hibbett D.S."/>
        </authorList>
    </citation>
    <scope>NUCLEOTIDE SEQUENCE [LARGE SCALE GENOMIC DNA]</scope>
    <source>
        <strain evidence="1 2">FP15055 ss-10</strain>
    </source>
</reference>
<dbReference type="EMBL" id="KN881560">
    <property type="protein sequence ID" value="KIY60542.1"/>
    <property type="molecule type" value="Genomic_DNA"/>
</dbReference>
<proteinExistence type="predicted"/>
<feature type="non-terminal residue" evidence="1">
    <location>
        <position position="254"/>
    </location>
</feature>
<evidence type="ECO:0000313" key="2">
    <source>
        <dbReference type="Proteomes" id="UP000054007"/>
    </source>
</evidence>
<name>A0A0D7AQN8_9AGAR</name>
<dbReference type="AlphaFoldDB" id="A0A0D7AQN8"/>
<protein>
    <recommendedName>
        <fullName evidence="3">WD40 repeat-like protein</fullName>
    </recommendedName>
</protein>
<sequence length="254" mass="27306">GPGSAGREIVSIAYDVLRSQLAVAHGSDVIHVFNLNRRFIPESRPDPAFTSISIPDHHPVGIFFGRDQAEGRSVWSVGRDDGRILLIELDEATGLAIGAAHINSEQDTLVVDDVAQGPSLFRLTDESVTFLKNLPILSNNEVPRSVHFHLEASTAVVTGSDHGLVYILDRPTAAEIDVLETGRALPVQVVDAGRDEGGAAIIVCSHSDEHASENELQVWKRRGAEMFINQAPAANAVTATSSNDSTKFYLLLGV</sequence>